<dbReference type="GeneID" id="111497316"/>
<reference evidence="2" key="1">
    <citation type="submission" date="2025-08" db="UniProtKB">
        <authorList>
            <consortium name="RefSeq"/>
        </authorList>
    </citation>
    <scope>IDENTIFICATION</scope>
    <source>
        <tissue evidence="2">Young leaves</tissue>
    </source>
</reference>
<dbReference type="RefSeq" id="XP_023003853.1">
    <property type="nucleotide sequence ID" value="XM_023148085.1"/>
</dbReference>
<proteinExistence type="predicted"/>
<dbReference type="Proteomes" id="UP000504608">
    <property type="component" value="Unplaced"/>
</dbReference>
<dbReference type="KEGG" id="cmax:111497316"/>
<organism evidence="1 2">
    <name type="scientific">Cucurbita maxima</name>
    <name type="common">Pumpkin</name>
    <name type="synonym">Winter squash</name>
    <dbReference type="NCBI Taxonomy" id="3661"/>
    <lineage>
        <taxon>Eukaryota</taxon>
        <taxon>Viridiplantae</taxon>
        <taxon>Streptophyta</taxon>
        <taxon>Embryophyta</taxon>
        <taxon>Tracheophyta</taxon>
        <taxon>Spermatophyta</taxon>
        <taxon>Magnoliopsida</taxon>
        <taxon>eudicotyledons</taxon>
        <taxon>Gunneridae</taxon>
        <taxon>Pentapetalae</taxon>
        <taxon>rosids</taxon>
        <taxon>fabids</taxon>
        <taxon>Cucurbitales</taxon>
        <taxon>Cucurbitaceae</taxon>
        <taxon>Cucurbiteae</taxon>
        <taxon>Cucurbita</taxon>
    </lineage>
</organism>
<dbReference type="OrthoDB" id="738796at2759"/>
<keyword evidence="1" id="KW-1185">Reference proteome</keyword>
<accession>A0A6J1KXT6</accession>
<name>A0A6J1KXT6_CUCMA</name>
<dbReference type="PANTHER" id="PTHR33544:SF14">
    <property type="entry name" value="PROTEIN, PUTATIVE-RELATED"/>
    <property type="match status" value="1"/>
</dbReference>
<dbReference type="AlphaFoldDB" id="A0A6J1KXT6"/>
<dbReference type="InterPro" id="IPR040344">
    <property type="entry name" value="At3g17950-like"/>
</dbReference>
<evidence type="ECO:0000313" key="1">
    <source>
        <dbReference type="Proteomes" id="UP000504608"/>
    </source>
</evidence>
<gene>
    <name evidence="2" type="primary">LOC111497316</name>
</gene>
<sequence>MANPFLNLQKPLVIITFSFRFESPNSYKTLNPSANPPIHFLHLPFAFRFPDTKPMVSEDQDILNGWPLGLEVMNTRVRMADSQRLPPTDPFPTSHIPSRSFSSLSSSELNTMSTASFFQDHSVSLGRLIGIRPGDKTWLYLPTDENACVSANSASLDTRKTKSAEISGRICIPILIGIMLKMIKSRRNSRS</sequence>
<dbReference type="PANTHER" id="PTHR33544">
    <property type="entry name" value="DUF4005 DOMAIN-CONTAINING PROTEIN-RELATED"/>
    <property type="match status" value="1"/>
</dbReference>
<protein>
    <submittedName>
        <fullName evidence="2">Uncharacterized protein LOC111497316</fullName>
    </submittedName>
</protein>
<evidence type="ECO:0000313" key="2">
    <source>
        <dbReference type="RefSeq" id="XP_023003853.1"/>
    </source>
</evidence>